<proteinExistence type="predicted"/>
<dbReference type="PROSITE" id="PS50225">
    <property type="entry name" value="SOCS"/>
    <property type="match status" value="1"/>
</dbReference>
<reference evidence="6" key="2">
    <citation type="submission" date="2025-08" db="UniProtKB">
        <authorList>
            <consortium name="Ensembl"/>
        </authorList>
    </citation>
    <scope>IDENTIFICATION</scope>
</reference>
<dbReference type="Gene3D" id="1.10.750.20">
    <property type="entry name" value="SOCS box"/>
    <property type="match status" value="1"/>
</dbReference>
<dbReference type="FunFam" id="1.10.750.20:FF:000001">
    <property type="entry name" value="Ankyrin repeat and SOCS box containing 1"/>
    <property type="match status" value="1"/>
</dbReference>
<dbReference type="InterPro" id="IPR036036">
    <property type="entry name" value="SOCS_box-like_dom_sf"/>
</dbReference>
<keyword evidence="3 4" id="KW-0040">ANK repeat</keyword>
<reference evidence="6 7" key="1">
    <citation type="journal article" date="2014" name="Nat. Genet.">
        <title>Whole-genome sequence of a flatfish provides insights into ZW sex chromosome evolution and adaptation to a benthic lifestyle.</title>
        <authorList>
            <person name="Chen S."/>
            <person name="Zhang G."/>
            <person name="Shao C."/>
            <person name="Huang Q."/>
            <person name="Liu G."/>
            <person name="Zhang P."/>
            <person name="Song W."/>
            <person name="An N."/>
            <person name="Chalopin D."/>
            <person name="Volff J.N."/>
            <person name="Hong Y."/>
            <person name="Li Q."/>
            <person name="Sha Z."/>
            <person name="Zhou H."/>
            <person name="Xie M."/>
            <person name="Yu Q."/>
            <person name="Liu Y."/>
            <person name="Xiang H."/>
            <person name="Wang N."/>
            <person name="Wu K."/>
            <person name="Yang C."/>
            <person name="Zhou Q."/>
            <person name="Liao X."/>
            <person name="Yang L."/>
            <person name="Hu Q."/>
            <person name="Zhang J."/>
            <person name="Meng L."/>
            <person name="Jin L."/>
            <person name="Tian Y."/>
            <person name="Lian J."/>
            <person name="Yang J."/>
            <person name="Miao G."/>
            <person name="Liu S."/>
            <person name="Liang Z."/>
            <person name="Yan F."/>
            <person name="Li Y."/>
            <person name="Sun B."/>
            <person name="Zhang H."/>
            <person name="Zhang J."/>
            <person name="Zhu Y."/>
            <person name="Du M."/>
            <person name="Zhao Y."/>
            <person name="Schartl M."/>
            <person name="Tang Q."/>
            <person name="Wang J."/>
        </authorList>
    </citation>
    <scope>NUCLEOTIDE SEQUENCE</scope>
</reference>
<reference evidence="6" key="3">
    <citation type="submission" date="2025-09" db="UniProtKB">
        <authorList>
            <consortium name="Ensembl"/>
        </authorList>
    </citation>
    <scope>IDENTIFICATION</scope>
</reference>
<dbReference type="Pfam" id="PF00023">
    <property type="entry name" value="Ank"/>
    <property type="match status" value="1"/>
</dbReference>
<dbReference type="PANTHER" id="PTHR24123:SF33">
    <property type="entry name" value="PROTEIN HOS4"/>
    <property type="match status" value="1"/>
</dbReference>
<accession>A0A3P8UI48</accession>
<sequence length="531" mass="57629">MFYYFLLRDVDPVVLAIRRGDTEAVSDLASSAPQTLLRENKDGWIPLHDAAHSGQAECLRTLLKVHPGTVDKRTLQEQTALLLAVSCEHLSCVHSLLGAAADPDISNKNKETPLYKACELENVDMVGLLLSYGATVNQRCGQGWTALHVAVSKNNTEICEILIRAGAAINPPNTYSITPLTVAAQQGHLRALCYLIGKGADVNMQTCDGVTALHEASKNGHKEIVAVLLTKNADANKPTTTSGLLPLHFAAQYGHHEIVSMLVPVTSRTRLRQSWISPLHLAAEHNRHTVAAVLLKTGADVNSTLAHCHSTQYADGRATALYFAIANSSAETAEVLLNAGASVTLDPVCPLLMAVRQACVRTVSLLLEYGADVDADVPSFPTTFPAAIALSMNNLPLLKCLLDHGCDADSCFTCSHGTVPHPPPGDELSRTVGSNRNFCEWISSPGMCKWAGPIVDLLLDYVGPVQLCSKVSDLLDSREEWHSVKRKSSSPRPLLHLCRLKVRTQIGKERMRFLTSLPLPERMIRYLTLAN</sequence>
<dbReference type="PANTHER" id="PTHR24123">
    <property type="entry name" value="ANKYRIN REPEAT-CONTAINING"/>
    <property type="match status" value="1"/>
</dbReference>
<dbReference type="PRINTS" id="PR01415">
    <property type="entry name" value="ANKYRIN"/>
</dbReference>
<feature type="repeat" description="ANK" evidence="4">
    <location>
        <begin position="242"/>
        <end position="274"/>
    </location>
</feature>
<evidence type="ECO:0000313" key="7">
    <source>
        <dbReference type="Proteomes" id="UP000265120"/>
    </source>
</evidence>
<dbReference type="InterPro" id="IPR036770">
    <property type="entry name" value="Ankyrin_rpt-contain_sf"/>
</dbReference>
<name>A0A3P8UI48_CYNSE</name>
<feature type="repeat" description="ANK" evidence="4">
    <location>
        <begin position="142"/>
        <end position="174"/>
    </location>
</feature>
<dbReference type="InterPro" id="IPR051165">
    <property type="entry name" value="Multifunctional_ANK_Repeat"/>
</dbReference>
<evidence type="ECO:0000256" key="2">
    <source>
        <dbReference type="ARBA" id="ARBA00022737"/>
    </source>
</evidence>
<dbReference type="SMART" id="SM00248">
    <property type="entry name" value="ANK"/>
    <property type="match status" value="11"/>
</dbReference>
<dbReference type="InterPro" id="IPR001496">
    <property type="entry name" value="SOCS_box"/>
</dbReference>
<dbReference type="SMART" id="SM00969">
    <property type="entry name" value="SOCS_box"/>
    <property type="match status" value="1"/>
</dbReference>
<dbReference type="Pfam" id="PF12796">
    <property type="entry name" value="Ank_2"/>
    <property type="match status" value="3"/>
</dbReference>
<dbReference type="SUPFAM" id="SSF48403">
    <property type="entry name" value="Ankyrin repeat"/>
    <property type="match status" value="2"/>
</dbReference>
<evidence type="ECO:0000313" key="6">
    <source>
        <dbReference type="Ensembl" id="ENSCSEP00000001519.1"/>
    </source>
</evidence>
<evidence type="ECO:0000259" key="5">
    <source>
        <dbReference type="PROSITE" id="PS50225"/>
    </source>
</evidence>
<dbReference type="PROSITE" id="PS50088">
    <property type="entry name" value="ANK_REPEAT"/>
    <property type="match status" value="6"/>
</dbReference>
<dbReference type="Pfam" id="PF07525">
    <property type="entry name" value="SOCS_box"/>
    <property type="match status" value="1"/>
</dbReference>
<protein>
    <submittedName>
        <fullName evidence="6">Ankyrin repeat and SOCS box containing 2b</fullName>
    </submittedName>
</protein>
<keyword evidence="7" id="KW-1185">Reference proteome</keyword>
<dbReference type="Ensembl" id="ENSCSET00000001549.1">
    <property type="protein sequence ID" value="ENSCSEP00000001519.1"/>
    <property type="gene ID" value="ENSCSEG00000001020.1"/>
</dbReference>
<dbReference type="AlphaFoldDB" id="A0A3P8UI48"/>
<feature type="repeat" description="ANK" evidence="4">
    <location>
        <begin position="109"/>
        <end position="141"/>
    </location>
</feature>
<feature type="repeat" description="ANK" evidence="4">
    <location>
        <begin position="175"/>
        <end position="207"/>
    </location>
</feature>
<dbReference type="OMA" id="SMLPLNC"/>
<dbReference type="Gene3D" id="1.25.40.20">
    <property type="entry name" value="Ankyrin repeat-containing domain"/>
    <property type="match status" value="4"/>
</dbReference>
<evidence type="ECO:0000256" key="3">
    <source>
        <dbReference type="ARBA" id="ARBA00023043"/>
    </source>
</evidence>
<feature type="domain" description="SOCS box" evidence="5">
    <location>
        <begin position="474"/>
        <end position="531"/>
    </location>
</feature>
<dbReference type="InterPro" id="IPR002110">
    <property type="entry name" value="Ankyrin_rpt"/>
</dbReference>
<dbReference type="SUPFAM" id="SSF158235">
    <property type="entry name" value="SOCS box-like"/>
    <property type="match status" value="1"/>
</dbReference>
<feature type="repeat" description="ANK" evidence="4">
    <location>
        <begin position="274"/>
        <end position="306"/>
    </location>
</feature>
<comment type="pathway">
    <text evidence="1">Protein modification; protein ubiquitination.</text>
</comment>
<feature type="repeat" description="ANK" evidence="4">
    <location>
        <begin position="208"/>
        <end position="240"/>
    </location>
</feature>
<dbReference type="PROSITE" id="PS50297">
    <property type="entry name" value="ANK_REP_REGION"/>
    <property type="match status" value="6"/>
</dbReference>
<dbReference type="GO" id="GO:0016567">
    <property type="term" value="P:protein ubiquitination"/>
    <property type="evidence" value="ECO:0007669"/>
    <property type="project" value="UniProtKB-UniPathway"/>
</dbReference>
<evidence type="ECO:0000256" key="4">
    <source>
        <dbReference type="PROSITE-ProRule" id="PRU00023"/>
    </source>
</evidence>
<keyword evidence="2" id="KW-0677">Repeat</keyword>
<dbReference type="UniPathway" id="UPA00143"/>
<organism evidence="6 7">
    <name type="scientific">Cynoglossus semilaevis</name>
    <name type="common">Tongue sole</name>
    <dbReference type="NCBI Taxonomy" id="244447"/>
    <lineage>
        <taxon>Eukaryota</taxon>
        <taxon>Metazoa</taxon>
        <taxon>Chordata</taxon>
        <taxon>Craniata</taxon>
        <taxon>Vertebrata</taxon>
        <taxon>Euteleostomi</taxon>
        <taxon>Actinopterygii</taxon>
        <taxon>Neopterygii</taxon>
        <taxon>Teleostei</taxon>
        <taxon>Neoteleostei</taxon>
        <taxon>Acanthomorphata</taxon>
        <taxon>Carangaria</taxon>
        <taxon>Pleuronectiformes</taxon>
        <taxon>Pleuronectoidei</taxon>
        <taxon>Cynoglossidae</taxon>
        <taxon>Cynoglossinae</taxon>
        <taxon>Cynoglossus</taxon>
    </lineage>
</organism>
<dbReference type="GeneTree" id="ENSGT00940000155490"/>
<dbReference type="GO" id="GO:0035556">
    <property type="term" value="P:intracellular signal transduction"/>
    <property type="evidence" value="ECO:0007669"/>
    <property type="project" value="InterPro"/>
</dbReference>
<dbReference type="Proteomes" id="UP000265120">
    <property type="component" value="Chromosome 1"/>
</dbReference>
<evidence type="ECO:0000256" key="1">
    <source>
        <dbReference type="ARBA" id="ARBA00004906"/>
    </source>
</evidence>